<accession>A0ACD5EEW4</accession>
<keyword evidence="2" id="KW-1185">Reference proteome</keyword>
<evidence type="ECO:0000313" key="2">
    <source>
        <dbReference type="Proteomes" id="UP000001721"/>
    </source>
</evidence>
<reference evidence="1 2" key="1">
    <citation type="journal article" date="2004" name="J. Bacteriol.">
        <title>Complete genomic sequence of the virulent Salmonella bacteriophage SP6.</title>
        <authorList>
            <person name="Dobbins A.T."/>
            <person name="George M. Jr."/>
            <person name="Basham D.A."/>
            <person name="Ford M.E."/>
            <person name="Houtz J.M."/>
            <person name="Pedulla M.L."/>
            <person name="Lawrence J.G."/>
            <person name="Hatfull G.F."/>
            <person name="Hendrix R.W."/>
        </authorList>
    </citation>
    <scope>NUCLEOTIDE SEQUENCE</scope>
</reference>
<dbReference type="EMBL" id="AY288927">
    <property type="protein sequence ID" value="XGX93923.1"/>
    <property type="molecule type" value="Genomic_DNA"/>
</dbReference>
<evidence type="ECO:0000313" key="1">
    <source>
        <dbReference type="EMBL" id="XGX93923.1"/>
    </source>
</evidence>
<protein>
    <submittedName>
        <fullName evidence="1">DNA repair protein</fullName>
    </submittedName>
</protein>
<sequence length="102" mass="11890">MPTIRSRLVADYVYGRDVKMMKDYLKVIILLDGELFHTKTFTLPELFDLGYWGYTYQAIANKVLLDVLKEWPTCDQTSTSELQYRKTIISSCGRLKVRESLS</sequence>
<name>A0ACD5EEW4_BPSP6</name>
<organism evidence="1 2">
    <name type="scientific">Enterobacteria phage SP6</name>
    <name type="common">Bacteriophage SP6</name>
    <dbReference type="NCBI Taxonomy" id="2907955"/>
    <lineage>
        <taxon>Viruses</taxon>
        <taxon>Duplodnaviria</taxon>
        <taxon>Heunggongvirae</taxon>
        <taxon>Uroviricota</taxon>
        <taxon>Caudoviricetes</taxon>
        <taxon>Autographivirales</taxon>
        <taxon>Autosignataviridae</taxon>
        <taxon>Molineuxvirinae</taxon>
        <taxon>Zindervirus</taxon>
        <taxon>Zindervirus SP6</taxon>
    </lineage>
</organism>
<gene>
    <name evidence="1" type="primary">54</name>
    <name evidence="1" type="ORF">SP6_54</name>
</gene>
<proteinExistence type="predicted"/>
<organismHost>
    <name type="scientific">Salmonella typhimurium</name>
    <dbReference type="NCBI Taxonomy" id="90371"/>
</organismHost>
<dbReference type="Proteomes" id="UP000001721">
    <property type="component" value="Segment"/>
</dbReference>